<evidence type="ECO:0000313" key="1">
    <source>
        <dbReference type="EMBL" id="CAG6608825.1"/>
    </source>
</evidence>
<accession>A0A8D8LDI5</accession>
<dbReference type="PANTHER" id="PTHR47510:SF3">
    <property type="entry name" value="ENDO_EXONUCLEASE_PHOSPHATASE DOMAIN-CONTAINING PROTEIN"/>
    <property type="match status" value="1"/>
</dbReference>
<dbReference type="PANTHER" id="PTHR47510">
    <property type="entry name" value="REVERSE TRANSCRIPTASE DOMAIN-CONTAINING PROTEIN"/>
    <property type="match status" value="1"/>
</dbReference>
<sequence length="268" mass="31435">MVFSYKKGNYLGLCNYLNDINWKELFDSSDIGRATKLFYDKLENGMNLYIPKIKMFVPKFPRWMSPQLKNLIINKKIAHKIYKETNNIHTYQSFKEIRKLCKLTAERDYTEYNRKLEKNFKLNPRDFYKHINSRRIDTSLPSQFSLNGENASEGDDIANLFAKHFASVYSNELLASPQFKFNTCLTSTLSHVHVQEDQVQRKLKTLKPVTTSGPDNVPAVVLKNCAKTLAKPLTILFNRFNRIENMDSFKRDLFLQIWVHSHNTYLTT</sequence>
<protein>
    <submittedName>
        <fullName evidence="1">Uncharacterized protein</fullName>
    </submittedName>
</protein>
<dbReference type="AlphaFoldDB" id="A0A8D8LDI5"/>
<reference evidence="1" key="1">
    <citation type="submission" date="2021-05" db="EMBL/GenBank/DDBJ databases">
        <authorList>
            <person name="Alioto T."/>
            <person name="Alioto T."/>
            <person name="Gomez Garrido J."/>
        </authorList>
    </citation>
    <scope>NUCLEOTIDE SEQUENCE</scope>
</reference>
<name>A0A8D8LDI5_9HEMI</name>
<dbReference type="EMBL" id="HBUF01013294">
    <property type="protein sequence ID" value="CAG6608825.1"/>
    <property type="molecule type" value="Transcribed_RNA"/>
</dbReference>
<organism evidence="1">
    <name type="scientific">Cacopsylla melanoneura</name>
    <dbReference type="NCBI Taxonomy" id="428564"/>
    <lineage>
        <taxon>Eukaryota</taxon>
        <taxon>Metazoa</taxon>
        <taxon>Ecdysozoa</taxon>
        <taxon>Arthropoda</taxon>
        <taxon>Hexapoda</taxon>
        <taxon>Insecta</taxon>
        <taxon>Pterygota</taxon>
        <taxon>Neoptera</taxon>
        <taxon>Paraneoptera</taxon>
        <taxon>Hemiptera</taxon>
        <taxon>Sternorrhyncha</taxon>
        <taxon>Psylloidea</taxon>
        <taxon>Psyllidae</taxon>
        <taxon>Psyllinae</taxon>
        <taxon>Cacopsylla</taxon>
    </lineage>
</organism>
<proteinExistence type="predicted"/>